<protein>
    <submittedName>
        <fullName evidence="2">Putative nucleotidyltransferase</fullName>
    </submittedName>
</protein>
<proteinExistence type="predicted"/>
<dbReference type="InterPro" id="IPR043519">
    <property type="entry name" value="NT_sf"/>
</dbReference>
<dbReference type="Pfam" id="PF19502">
    <property type="entry name" value="DUF6036"/>
    <property type="match status" value="1"/>
</dbReference>
<keyword evidence="2" id="KW-0808">Transferase</keyword>
<comment type="caution">
    <text evidence="2">The sequence shown here is derived from an EMBL/GenBank/DDBJ whole genome shotgun (WGS) entry which is preliminary data.</text>
</comment>
<accession>A0A7W9SRG9</accession>
<dbReference type="InterPro" id="IPR045792">
    <property type="entry name" value="DUF6036"/>
</dbReference>
<name>A0A7W9SRG9_ARMRO</name>
<feature type="domain" description="DUF6036" evidence="1">
    <location>
        <begin position="18"/>
        <end position="153"/>
    </location>
</feature>
<dbReference type="RefSeq" id="WP_184196527.1">
    <property type="nucleotide sequence ID" value="NZ_JACHGW010000002.1"/>
</dbReference>
<keyword evidence="3" id="KW-1185">Reference proteome</keyword>
<reference evidence="2 3" key="1">
    <citation type="submission" date="2020-08" db="EMBL/GenBank/DDBJ databases">
        <title>Genomic Encyclopedia of Type Strains, Phase IV (KMG-IV): sequencing the most valuable type-strain genomes for metagenomic binning, comparative biology and taxonomic classification.</title>
        <authorList>
            <person name="Goeker M."/>
        </authorList>
    </citation>
    <scope>NUCLEOTIDE SEQUENCE [LARGE SCALE GENOMIC DNA]</scope>
    <source>
        <strain evidence="2 3">DSM 23562</strain>
    </source>
</reference>
<dbReference type="AlphaFoldDB" id="A0A7W9SRG9"/>
<dbReference type="Gene3D" id="3.30.460.40">
    <property type="match status" value="1"/>
</dbReference>
<dbReference type="EMBL" id="JACHGW010000002">
    <property type="protein sequence ID" value="MBB6050844.1"/>
    <property type="molecule type" value="Genomic_DNA"/>
</dbReference>
<dbReference type="GO" id="GO:0016740">
    <property type="term" value="F:transferase activity"/>
    <property type="evidence" value="ECO:0007669"/>
    <property type="project" value="UniProtKB-KW"/>
</dbReference>
<sequence length="164" mass="17949">MPEKEPDFAALLQRLHEAGARFVLIGGLAMMSHGSAHVTVDIDVAYARDSENFVALANVIQSIHARLRGLPPDIPFPLDAQTFRNAMNLTLETDFGDLDLLAIPEGLDSYEGLVSRAVEMEVFGVSVHVASVDDLIAMKRAANRPKDQAHLYELLALKELLEEG</sequence>
<dbReference type="Proteomes" id="UP000520814">
    <property type="component" value="Unassembled WGS sequence"/>
</dbReference>
<evidence type="ECO:0000259" key="1">
    <source>
        <dbReference type="Pfam" id="PF19502"/>
    </source>
</evidence>
<dbReference type="SUPFAM" id="SSF81301">
    <property type="entry name" value="Nucleotidyltransferase"/>
    <property type="match status" value="1"/>
</dbReference>
<organism evidence="2 3">
    <name type="scientific">Armatimonas rosea</name>
    <dbReference type="NCBI Taxonomy" id="685828"/>
    <lineage>
        <taxon>Bacteria</taxon>
        <taxon>Bacillati</taxon>
        <taxon>Armatimonadota</taxon>
        <taxon>Armatimonadia</taxon>
        <taxon>Armatimonadales</taxon>
        <taxon>Armatimonadaceae</taxon>
        <taxon>Armatimonas</taxon>
    </lineage>
</organism>
<evidence type="ECO:0000313" key="2">
    <source>
        <dbReference type="EMBL" id="MBB6050844.1"/>
    </source>
</evidence>
<evidence type="ECO:0000313" key="3">
    <source>
        <dbReference type="Proteomes" id="UP000520814"/>
    </source>
</evidence>
<gene>
    <name evidence="2" type="ORF">HNQ39_002635</name>
</gene>